<sequence length="592" mass="64893">MHRGPKAPHSRPTRRASTSTSPPQTDVTDATVEARPQTNTPPVTLPFLDGSVTSSSSVGPGLTDLLFSAIGWEPSAVETGYASATVPAVATTETMLSPPRVPGDTTQVESTSMLGRITQIQQRWRDLSQTLTLRYPSPGTSGHEIASRGMDLFFEYLYPLTPLVHKASLHRALLLLEGNSAAFSEPETGWPPANNLDPSLGPSIMSIPSPPAPSIPSLQPEEAFTLVTAVCAQAAFMLPAAVYPEGSSVGDLFLEASRNCLNSYLETDLEAPNANSIIIRYFHSNCLHGTGRPKYSWHIFGEATRLIQAMGLHDASLLAGLSPLEAEMRRRAFWIVYMGDKSAAILNGRPMTIHRFSFDSNITLPYPTNLEDDLVGGADSQKATGKSCIVGFNANLELWQVASHLLLEIRVQKDKEAKQPPTTSLADQRRYFHSLYVSFITELDRLPSFLQPWHPTPPDGDSFMSQTVNLFVSFYCLRVVILQTLQQLACFQDSPDIESVDLRTTEIVRDMLRLLHDAPFWALQVNGEPLVEKVRLLGGSLLAIIHRHEESNEASSPLAARARADFSVLFNILSRLDSRASDALKTRLPAVV</sequence>
<feature type="compositionally biased region" description="Basic residues" evidence="2">
    <location>
        <begin position="1"/>
        <end position="14"/>
    </location>
</feature>
<feature type="domain" description="Xylanolytic transcriptional activator regulatory" evidence="3">
    <location>
        <begin position="296"/>
        <end position="373"/>
    </location>
</feature>
<dbReference type="PANTHER" id="PTHR46910:SF1">
    <property type="entry name" value="MISCELLANEOUS ZN(II)2CYS6 TRANSCRIPTION FACTOR (EUROFUNG)-RELATED"/>
    <property type="match status" value="1"/>
</dbReference>
<dbReference type="InterPro" id="IPR050987">
    <property type="entry name" value="AtrR-like"/>
</dbReference>
<dbReference type="Proteomes" id="UP001642482">
    <property type="component" value="Unassembled WGS sequence"/>
</dbReference>
<keyword evidence="1" id="KW-0539">Nucleus</keyword>
<accession>A0ABP0C052</accession>
<proteinExistence type="predicted"/>
<evidence type="ECO:0000313" key="4">
    <source>
        <dbReference type="EMBL" id="CAK7225354.1"/>
    </source>
</evidence>
<dbReference type="InterPro" id="IPR007219">
    <property type="entry name" value="XnlR_reg_dom"/>
</dbReference>
<dbReference type="Pfam" id="PF04082">
    <property type="entry name" value="Fungal_trans"/>
    <property type="match status" value="1"/>
</dbReference>
<organism evidence="4 5">
    <name type="scientific">Sporothrix eucalyptigena</name>
    <dbReference type="NCBI Taxonomy" id="1812306"/>
    <lineage>
        <taxon>Eukaryota</taxon>
        <taxon>Fungi</taxon>
        <taxon>Dikarya</taxon>
        <taxon>Ascomycota</taxon>
        <taxon>Pezizomycotina</taxon>
        <taxon>Sordariomycetes</taxon>
        <taxon>Sordariomycetidae</taxon>
        <taxon>Ophiostomatales</taxon>
        <taxon>Ophiostomataceae</taxon>
        <taxon>Sporothrix</taxon>
    </lineage>
</organism>
<protein>
    <recommendedName>
        <fullName evidence="3">Xylanolytic transcriptional activator regulatory domain-containing protein</fullName>
    </recommendedName>
</protein>
<dbReference type="PANTHER" id="PTHR46910">
    <property type="entry name" value="TRANSCRIPTION FACTOR PDR1"/>
    <property type="match status" value="1"/>
</dbReference>
<comment type="caution">
    <text evidence="4">The sequence shown here is derived from an EMBL/GenBank/DDBJ whole genome shotgun (WGS) entry which is preliminary data.</text>
</comment>
<evidence type="ECO:0000259" key="3">
    <source>
        <dbReference type="SMART" id="SM00906"/>
    </source>
</evidence>
<dbReference type="EMBL" id="CAWUHD010000059">
    <property type="protein sequence ID" value="CAK7225354.1"/>
    <property type="molecule type" value="Genomic_DNA"/>
</dbReference>
<evidence type="ECO:0000313" key="5">
    <source>
        <dbReference type="Proteomes" id="UP001642482"/>
    </source>
</evidence>
<evidence type="ECO:0000256" key="1">
    <source>
        <dbReference type="ARBA" id="ARBA00023242"/>
    </source>
</evidence>
<keyword evidence="5" id="KW-1185">Reference proteome</keyword>
<evidence type="ECO:0000256" key="2">
    <source>
        <dbReference type="SAM" id="MobiDB-lite"/>
    </source>
</evidence>
<gene>
    <name evidence="4" type="ORF">SEUCBS140593_005876</name>
</gene>
<dbReference type="SMART" id="SM00906">
    <property type="entry name" value="Fungal_trans"/>
    <property type="match status" value="1"/>
</dbReference>
<name>A0ABP0C052_9PEZI</name>
<reference evidence="4 5" key="1">
    <citation type="submission" date="2024-01" db="EMBL/GenBank/DDBJ databases">
        <authorList>
            <person name="Allen C."/>
            <person name="Tagirdzhanova G."/>
        </authorList>
    </citation>
    <scope>NUCLEOTIDE SEQUENCE [LARGE SCALE GENOMIC DNA]</scope>
</reference>
<feature type="region of interest" description="Disordered" evidence="2">
    <location>
        <begin position="1"/>
        <end position="48"/>
    </location>
</feature>
<dbReference type="CDD" id="cd12148">
    <property type="entry name" value="fungal_TF_MHR"/>
    <property type="match status" value="1"/>
</dbReference>